<evidence type="ECO:0000313" key="3">
    <source>
        <dbReference type="Proteomes" id="UP000792457"/>
    </source>
</evidence>
<feature type="compositionally biased region" description="Low complexity" evidence="1">
    <location>
        <begin position="766"/>
        <end position="779"/>
    </location>
</feature>
<feature type="compositionally biased region" description="Acidic residues" evidence="1">
    <location>
        <begin position="687"/>
        <end position="699"/>
    </location>
</feature>
<feature type="compositionally biased region" description="Gly residues" evidence="1">
    <location>
        <begin position="546"/>
        <end position="556"/>
    </location>
</feature>
<dbReference type="EMBL" id="KZ308184">
    <property type="protein sequence ID" value="KAG8224122.1"/>
    <property type="molecule type" value="Genomic_DNA"/>
</dbReference>
<reference evidence="2" key="1">
    <citation type="submission" date="2013-04" db="EMBL/GenBank/DDBJ databases">
        <authorList>
            <person name="Qu J."/>
            <person name="Murali S.C."/>
            <person name="Bandaranaike D."/>
            <person name="Bellair M."/>
            <person name="Blankenburg K."/>
            <person name="Chao H."/>
            <person name="Dinh H."/>
            <person name="Doddapaneni H."/>
            <person name="Downs B."/>
            <person name="Dugan-Rocha S."/>
            <person name="Elkadiri S."/>
            <person name="Gnanaolivu R.D."/>
            <person name="Hernandez B."/>
            <person name="Javaid M."/>
            <person name="Jayaseelan J.C."/>
            <person name="Lee S."/>
            <person name="Li M."/>
            <person name="Ming W."/>
            <person name="Munidasa M."/>
            <person name="Muniz J."/>
            <person name="Nguyen L."/>
            <person name="Ongeri F."/>
            <person name="Osuji N."/>
            <person name="Pu L.-L."/>
            <person name="Puazo M."/>
            <person name="Qu C."/>
            <person name="Quiroz J."/>
            <person name="Raj R."/>
            <person name="Weissenberger G."/>
            <person name="Xin Y."/>
            <person name="Zou X."/>
            <person name="Han Y."/>
            <person name="Richards S."/>
            <person name="Worley K."/>
            <person name="Muzny D."/>
            <person name="Gibbs R."/>
        </authorList>
    </citation>
    <scope>NUCLEOTIDE SEQUENCE</scope>
    <source>
        <strain evidence="2">Sampled in the wild</strain>
    </source>
</reference>
<feature type="compositionally biased region" description="Low complexity" evidence="1">
    <location>
        <begin position="354"/>
        <end position="367"/>
    </location>
</feature>
<sequence length="1462" mass="160219">MYGQPAMEREWSLHAQLTISHGGAGPSLATATRPLITSNASQTAHPSACVSNLPGGGVHMEYSWKNGSKYNTSQSLHQKQDNPQHSGNIVFSLKRHPGEPRSHSFHFVPMSGGIQHSHGERFGNGEHGRGVPNIRVVPPSASEEPSRGHHQDCGYFSSPTYATLPRCSPSHSSSPMHTCTFVLSSNVPSYANQVPSTSQSSKVFDSQGFPIQGQLLLYPGQTVRLDLPRSQSLRSTFGPPTPVNRNSWTEPAVTSVKPLRPTSLNVPSAPLSPHQESKGDYSHTSTFLPDSTSCPSSVHRKEVHDASCHKSDTHCSNRDASCQTPRSAVKKHSSQTKTGGKSYETRRKTDTDLPSTTSSFHLHPPSSHHYEMGEEVKRNKLRRSPARLRGTSPYQGMKPKASTSFSLKTEGKKRQKPRTVHIDVYCTASEDDADASQSASSHDDGKHSSEEDSTSSPQTVYESEEFRVVHSKAKKNQFPAAFLQKNGRKDETENIAANRCVQSSEIKEAKIPETMETSDSLCPSMPSSFESKSFKDEQPRISRGVSGIGACGGCGGPTRDPSWSTLSASSDHPFMDEDDSDSTATSWKDTVTDLGENDVERSFSSLVQSDSFEYADNEDLHRIKEKELEWSRISQGNSSIGRNIGPRTWRSPQVERLQYLQQLRFKHLIAKHMRKPSPRPSDKCSEDSLESSDIGEDSDVIQKSNVVVKGLNVKDTSSNHGDNLVTSLSPTNLQCRPTVSPPVQLRRALSPRWVAPLGGPYVPQTDSPKSPDIPSSPIDQQKSSVMSPFTSNHGTRTSPLMKAQRFGTIVGKIRKPGHHVGPSKNAECGCEHCRRYFESSEVPINEWYRGRTKSVGDMPYERERTGPWSTTSMQTSLTAAVESQLNIRSNDSCSHVPSLSDSEVDKGLACSSGKHHKSQNEKARKSNTSNGSHVEVFSGTFPLVGDAYGGEFLQAQVSLAESSRKLDLLRKSLELRRQELPPDSPAAAQLKCELQNVQAASPVPVTYTSLQPFRNSSGIVGTGGAGEVTRGSGSFSFPGVGKVPPVSSLGRAAAVTGKLEVRLMGCQDLLEEVPGRSRRDKEITGSPGDLRSFVKGVTSRSSSKSYSVKDETSNEIMAVLKLDNQTVGQTNWRPCSQQAWDQSYTCTYPQPLQLVFDSSTVEEKPEAPGELPDPLSAGLSGARPLGLGVTTSSSTSSISSSSSTAATPSSSLPPPLPETPPPSSTSASSKKRVPPPPSAVSPRLDVENYWIILKLLLIIFKLATFTLLENIVGMLTALQACYPLKGLRFSIDLDKSRELEIGIFWRDWRSLCAIKFLRLEEFIDDVRHGMALQLEPQGLLFAEIKFLNPMISRKPKLQRQKKIFKQQGKNFPRPNQMNINVATWGRLLKRSNPSIQNNQENCANEPSTPEVNTSNKMLMCSKQGALCESRPYHGRLPAVLCLNIYNALKNYFQVTLYKKGMP</sequence>
<feature type="compositionally biased region" description="Polar residues" evidence="1">
    <location>
        <begin position="515"/>
        <end position="531"/>
    </location>
</feature>
<proteinExistence type="predicted"/>
<feature type="compositionally biased region" description="Basic and acidic residues" evidence="1">
    <location>
        <begin position="441"/>
        <end position="450"/>
    </location>
</feature>
<feature type="region of interest" description="Disordered" evidence="1">
    <location>
        <begin position="231"/>
        <end position="284"/>
    </location>
</feature>
<feature type="region of interest" description="Disordered" evidence="1">
    <location>
        <begin position="671"/>
        <end position="701"/>
    </location>
</feature>
<comment type="caution">
    <text evidence="2">The sequence shown here is derived from an EMBL/GenBank/DDBJ whole genome shotgun (WGS) entry which is preliminary data.</text>
</comment>
<evidence type="ECO:0000313" key="2">
    <source>
        <dbReference type="EMBL" id="KAG8224122.1"/>
    </source>
</evidence>
<feature type="region of interest" description="Disordered" evidence="1">
    <location>
        <begin position="513"/>
        <end position="585"/>
    </location>
</feature>
<dbReference type="OrthoDB" id="63267at2759"/>
<protein>
    <submittedName>
        <fullName evidence="2">Uncharacterized protein</fullName>
    </submittedName>
</protein>
<keyword evidence="3" id="KW-1185">Reference proteome</keyword>
<feature type="compositionally biased region" description="Basic and acidic residues" evidence="1">
    <location>
        <begin position="368"/>
        <end position="378"/>
    </location>
</feature>
<feature type="compositionally biased region" description="Basic and acidic residues" evidence="1">
    <location>
        <begin position="305"/>
        <end position="317"/>
    </location>
</feature>
<reference evidence="2" key="2">
    <citation type="submission" date="2017-10" db="EMBL/GenBank/DDBJ databases">
        <title>Ladona fulva Genome sequencing and assembly.</title>
        <authorList>
            <person name="Murali S."/>
            <person name="Richards S."/>
            <person name="Bandaranaike D."/>
            <person name="Bellair M."/>
            <person name="Blankenburg K."/>
            <person name="Chao H."/>
            <person name="Dinh H."/>
            <person name="Doddapaneni H."/>
            <person name="Dugan-Rocha S."/>
            <person name="Elkadiri S."/>
            <person name="Gnanaolivu R."/>
            <person name="Hernandez B."/>
            <person name="Skinner E."/>
            <person name="Javaid M."/>
            <person name="Lee S."/>
            <person name="Li M."/>
            <person name="Ming W."/>
            <person name="Munidasa M."/>
            <person name="Muniz J."/>
            <person name="Nguyen L."/>
            <person name="Hughes D."/>
            <person name="Osuji N."/>
            <person name="Pu L.-L."/>
            <person name="Puazo M."/>
            <person name="Qu C."/>
            <person name="Quiroz J."/>
            <person name="Raj R."/>
            <person name="Weissenberger G."/>
            <person name="Xin Y."/>
            <person name="Zou X."/>
            <person name="Han Y."/>
            <person name="Worley K."/>
            <person name="Muzny D."/>
            <person name="Gibbs R."/>
        </authorList>
    </citation>
    <scope>NUCLEOTIDE SEQUENCE</scope>
    <source>
        <strain evidence="2">Sampled in the wild</strain>
    </source>
</reference>
<gene>
    <name evidence="2" type="ORF">J437_LFUL001816</name>
</gene>
<feature type="region of interest" description="Disordered" evidence="1">
    <location>
        <begin position="1160"/>
        <end position="1240"/>
    </location>
</feature>
<organism evidence="2 3">
    <name type="scientific">Ladona fulva</name>
    <name type="common">Scarce chaser dragonfly</name>
    <name type="synonym">Libellula fulva</name>
    <dbReference type="NCBI Taxonomy" id="123851"/>
    <lineage>
        <taxon>Eukaryota</taxon>
        <taxon>Metazoa</taxon>
        <taxon>Ecdysozoa</taxon>
        <taxon>Arthropoda</taxon>
        <taxon>Hexapoda</taxon>
        <taxon>Insecta</taxon>
        <taxon>Pterygota</taxon>
        <taxon>Palaeoptera</taxon>
        <taxon>Odonata</taxon>
        <taxon>Epiprocta</taxon>
        <taxon>Anisoptera</taxon>
        <taxon>Libelluloidea</taxon>
        <taxon>Libellulidae</taxon>
        <taxon>Ladona</taxon>
    </lineage>
</organism>
<feature type="region of interest" description="Disordered" evidence="1">
    <location>
        <begin position="757"/>
        <end position="798"/>
    </location>
</feature>
<dbReference type="Proteomes" id="UP000792457">
    <property type="component" value="Unassembled WGS sequence"/>
</dbReference>
<evidence type="ECO:0000256" key="1">
    <source>
        <dbReference type="SAM" id="MobiDB-lite"/>
    </source>
</evidence>
<feature type="compositionally biased region" description="Pro residues" evidence="1">
    <location>
        <begin position="1211"/>
        <end position="1223"/>
    </location>
</feature>
<feature type="region of interest" description="Disordered" evidence="1">
    <location>
        <begin position="305"/>
        <end position="418"/>
    </location>
</feature>
<feature type="compositionally biased region" description="Polar residues" evidence="1">
    <location>
        <begin position="561"/>
        <end position="570"/>
    </location>
</feature>
<feature type="compositionally biased region" description="Low complexity" evidence="1">
    <location>
        <begin position="1190"/>
        <end position="1210"/>
    </location>
</feature>
<name>A0A8K0NWD3_LADFU</name>
<feature type="region of interest" description="Disordered" evidence="1">
    <location>
        <begin position="431"/>
        <end position="463"/>
    </location>
</feature>
<feature type="compositionally biased region" description="Polar residues" evidence="1">
    <location>
        <begin position="780"/>
        <end position="798"/>
    </location>
</feature>
<accession>A0A8K0NWD3</accession>
<feature type="region of interest" description="Disordered" evidence="1">
    <location>
        <begin position="904"/>
        <end position="931"/>
    </location>
</feature>